<keyword evidence="2" id="KW-0677">Repeat</keyword>
<dbReference type="OrthoDB" id="191037at2759"/>
<accession>A0A5J5AKD0</accession>
<feature type="compositionally biased region" description="Polar residues" evidence="3">
    <location>
        <begin position="577"/>
        <end position="588"/>
    </location>
</feature>
<dbReference type="GO" id="GO:0005634">
    <property type="term" value="C:nucleus"/>
    <property type="evidence" value="ECO:0007669"/>
    <property type="project" value="UniProtKB-ARBA"/>
</dbReference>
<feature type="region of interest" description="Disordered" evidence="3">
    <location>
        <begin position="573"/>
        <end position="609"/>
    </location>
</feature>
<evidence type="ECO:0000313" key="4">
    <source>
        <dbReference type="EMBL" id="KAA8530106.1"/>
    </source>
</evidence>
<dbReference type="FunFam" id="2.120.10.80:FF:000007">
    <property type="entry name" value="F-box/kelch-repeat protein SKIP11"/>
    <property type="match status" value="1"/>
</dbReference>
<evidence type="ECO:0000256" key="3">
    <source>
        <dbReference type="SAM" id="MobiDB-lite"/>
    </source>
</evidence>
<dbReference type="InterPro" id="IPR015915">
    <property type="entry name" value="Kelch-typ_b-propeller"/>
</dbReference>
<name>A0A5J5AKD0_9ASTE</name>
<evidence type="ECO:0000313" key="5">
    <source>
        <dbReference type="Proteomes" id="UP000325577"/>
    </source>
</evidence>
<gene>
    <name evidence="4" type="ORF">F0562_004815</name>
</gene>
<dbReference type="PANTHER" id="PTHR46122:SF5">
    <property type="entry name" value="F-BOX DOMAIN-CONTAINING PROTEIN"/>
    <property type="match status" value="1"/>
</dbReference>
<evidence type="ECO:0000256" key="1">
    <source>
        <dbReference type="ARBA" id="ARBA00022441"/>
    </source>
</evidence>
<keyword evidence="5" id="KW-1185">Reference proteome</keyword>
<dbReference type="Proteomes" id="UP000325577">
    <property type="component" value="Linkage Group LG2"/>
</dbReference>
<organism evidence="4 5">
    <name type="scientific">Nyssa sinensis</name>
    <dbReference type="NCBI Taxonomy" id="561372"/>
    <lineage>
        <taxon>Eukaryota</taxon>
        <taxon>Viridiplantae</taxon>
        <taxon>Streptophyta</taxon>
        <taxon>Embryophyta</taxon>
        <taxon>Tracheophyta</taxon>
        <taxon>Spermatophyta</taxon>
        <taxon>Magnoliopsida</taxon>
        <taxon>eudicotyledons</taxon>
        <taxon>Gunneridae</taxon>
        <taxon>Pentapetalae</taxon>
        <taxon>asterids</taxon>
        <taxon>Cornales</taxon>
        <taxon>Nyssaceae</taxon>
        <taxon>Nyssa</taxon>
    </lineage>
</organism>
<keyword evidence="1" id="KW-0880">Kelch repeat</keyword>
<evidence type="ECO:0008006" key="6">
    <source>
        <dbReference type="Google" id="ProtNLM"/>
    </source>
</evidence>
<dbReference type="SMART" id="SM00612">
    <property type="entry name" value="Kelch"/>
    <property type="match status" value="3"/>
</dbReference>
<dbReference type="AlphaFoldDB" id="A0A5J5AKD0"/>
<reference evidence="4 5" key="1">
    <citation type="submission" date="2019-09" db="EMBL/GenBank/DDBJ databases">
        <title>A chromosome-level genome assembly of the Chinese tupelo Nyssa sinensis.</title>
        <authorList>
            <person name="Yang X."/>
            <person name="Kang M."/>
            <person name="Yang Y."/>
            <person name="Xiong H."/>
            <person name="Wang M."/>
            <person name="Zhang Z."/>
            <person name="Wang Z."/>
            <person name="Wu H."/>
            <person name="Ma T."/>
            <person name="Liu J."/>
            <person name="Xi Z."/>
        </authorList>
    </citation>
    <scope>NUCLEOTIDE SEQUENCE [LARGE SCALE GENOMIC DNA]</scope>
    <source>
        <strain evidence="4">J267</strain>
        <tissue evidence="4">Leaf</tissue>
    </source>
</reference>
<dbReference type="InterPro" id="IPR006652">
    <property type="entry name" value="Kelch_1"/>
</dbReference>
<dbReference type="SUPFAM" id="SSF117281">
    <property type="entry name" value="Kelch motif"/>
    <property type="match status" value="1"/>
</dbReference>
<dbReference type="InterPro" id="IPR052439">
    <property type="entry name" value="F-box/Kelch-repeat"/>
</dbReference>
<dbReference type="PANTHER" id="PTHR46122">
    <property type="entry name" value="GALACTOSE OXIDASE/KELCH REPEAT PROTEIN-RELATED"/>
    <property type="match status" value="1"/>
</dbReference>
<dbReference type="Gene3D" id="2.120.10.80">
    <property type="entry name" value="Kelch-type beta propeller"/>
    <property type="match status" value="1"/>
</dbReference>
<protein>
    <recommendedName>
        <fullName evidence="6">F-box domain-containing protein</fullName>
    </recommendedName>
</protein>
<feature type="region of interest" description="Disordered" evidence="3">
    <location>
        <begin position="524"/>
        <end position="545"/>
    </location>
</feature>
<sequence length="699" mass="76518">MSKGKERDSEEERERLGSCGYSLTTKKGGVVRDPSNGSCVSYGSPSPEMVRICDINGRPDQICLRLSSSSSRVYGSSGVQPQDADYIPPLSYELEGLILARFPRSEYWKLSFVNKRCSTLLKSGELFKIRREIGVKESSVLMLASGESSWWSFDREFKSRRKLPVVPTDFCFASGDKESLCAGTHLLVSGREVDGLVVWRYELEMNKWYKGPSMIQPRCLFASATCGSFAFVAGGIGTETNSEVYDTAEKYNPDSKSWDPLPNMKKKRKLCSGCYMDNKFYVIGGRNENGELTCGEFFDEAINDWVPIPDMLKDDPVLTCHSPPLVAVVNNELYSLEASSNQLKVYLKMSNTWKQLGPVPVRADFNRGWGVAFKSLGNELLVIGASSDSSSSNCMAIYTCCPDPNAKELQPWRPLDSGRIRLSHFILNCSVMGNWTLDTAMSVNNNNPPKNIGASSPFGNAGMVSSNLPANPTAHLQSQSQAQQAVGSGFPGQFQLSQFSAAHAQAIAQAQSKLQAHAQAQAQAQAHAQAQSHAQAQAQAQAHAQAQAQAAHSQFQAQLQAQGLSLNQAHASRIGNVGSSSPSMTANASAKRALQKPPVQPTGLSAMNTIPPFRTMELTAAARRKKPRLPEKQLQDKVAAILPESALYTQLLEFESRVDAALARKKIDIQEAIKNPPCVQKTLRIYVFNTFANQIHHNS</sequence>
<evidence type="ECO:0000256" key="2">
    <source>
        <dbReference type="ARBA" id="ARBA00022737"/>
    </source>
</evidence>
<proteinExistence type="predicted"/>
<dbReference type="EMBL" id="CM018043">
    <property type="protein sequence ID" value="KAA8530106.1"/>
    <property type="molecule type" value="Genomic_DNA"/>
</dbReference>
<dbReference type="Pfam" id="PF01344">
    <property type="entry name" value="Kelch_1"/>
    <property type="match status" value="2"/>
</dbReference>
<dbReference type="GO" id="GO:0005829">
    <property type="term" value="C:cytosol"/>
    <property type="evidence" value="ECO:0007669"/>
    <property type="project" value="TreeGrafter"/>
</dbReference>